<reference evidence="8 10" key="1">
    <citation type="journal article" date="2012" name="Nature">
        <title>Algal genomes reveal evolutionary mosaicism and the fate of nucleomorphs.</title>
        <authorList>
            <consortium name="DOE Joint Genome Institute"/>
            <person name="Curtis B.A."/>
            <person name="Tanifuji G."/>
            <person name="Burki F."/>
            <person name="Gruber A."/>
            <person name="Irimia M."/>
            <person name="Maruyama S."/>
            <person name="Arias M.C."/>
            <person name="Ball S.G."/>
            <person name="Gile G.H."/>
            <person name="Hirakawa Y."/>
            <person name="Hopkins J.F."/>
            <person name="Kuo A."/>
            <person name="Rensing S.A."/>
            <person name="Schmutz J."/>
            <person name="Symeonidi A."/>
            <person name="Elias M."/>
            <person name="Eveleigh R.J."/>
            <person name="Herman E.K."/>
            <person name="Klute M.J."/>
            <person name="Nakayama T."/>
            <person name="Obornik M."/>
            <person name="Reyes-Prieto A."/>
            <person name="Armbrust E.V."/>
            <person name="Aves S.J."/>
            <person name="Beiko R.G."/>
            <person name="Coutinho P."/>
            <person name="Dacks J.B."/>
            <person name="Durnford D.G."/>
            <person name="Fast N.M."/>
            <person name="Green B.R."/>
            <person name="Grisdale C.J."/>
            <person name="Hempel F."/>
            <person name="Henrissat B."/>
            <person name="Hoppner M.P."/>
            <person name="Ishida K."/>
            <person name="Kim E."/>
            <person name="Koreny L."/>
            <person name="Kroth P.G."/>
            <person name="Liu Y."/>
            <person name="Malik S.B."/>
            <person name="Maier U.G."/>
            <person name="McRose D."/>
            <person name="Mock T."/>
            <person name="Neilson J.A."/>
            <person name="Onodera N.T."/>
            <person name="Poole A.M."/>
            <person name="Pritham E.J."/>
            <person name="Richards T.A."/>
            <person name="Rocap G."/>
            <person name="Roy S.W."/>
            <person name="Sarai C."/>
            <person name="Schaack S."/>
            <person name="Shirato S."/>
            <person name="Slamovits C.H."/>
            <person name="Spencer D.F."/>
            <person name="Suzuki S."/>
            <person name="Worden A.Z."/>
            <person name="Zauner S."/>
            <person name="Barry K."/>
            <person name="Bell C."/>
            <person name="Bharti A.K."/>
            <person name="Crow J.A."/>
            <person name="Grimwood J."/>
            <person name="Kramer R."/>
            <person name="Lindquist E."/>
            <person name="Lucas S."/>
            <person name="Salamov A."/>
            <person name="McFadden G.I."/>
            <person name="Lane C.E."/>
            <person name="Keeling P.J."/>
            <person name="Gray M.W."/>
            <person name="Grigoriev I.V."/>
            <person name="Archibald J.M."/>
        </authorList>
    </citation>
    <scope>NUCLEOTIDE SEQUENCE</scope>
    <source>
        <strain evidence="8 10">CCMP2712</strain>
    </source>
</reference>
<dbReference type="HOGENOM" id="CLU_2727598_0_0_1"/>
<dbReference type="SUPFAM" id="SSF51126">
    <property type="entry name" value="Pectin lyase-like"/>
    <property type="match status" value="1"/>
</dbReference>
<keyword evidence="7" id="KW-0998">Cell outer membrane</keyword>
<dbReference type="EMBL" id="JH993006">
    <property type="protein sequence ID" value="EKX44080.1"/>
    <property type="molecule type" value="Genomic_DNA"/>
</dbReference>
<dbReference type="PaxDb" id="55529-EKX44080"/>
<dbReference type="NCBIfam" id="TIGR01376">
    <property type="entry name" value="POMP_repeat"/>
    <property type="match status" value="1"/>
</dbReference>
<gene>
    <name evidence="8" type="ORF">GUITHDRAFT_153046</name>
</gene>
<reference evidence="10" key="2">
    <citation type="submission" date="2012-11" db="EMBL/GenBank/DDBJ databases">
        <authorList>
            <person name="Kuo A."/>
            <person name="Curtis B.A."/>
            <person name="Tanifuji G."/>
            <person name="Burki F."/>
            <person name="Gruber A."/>
            <person name="Irimia M."/>
            <person name="Maruyama S."/>
            <person name="Arias M.C."/>
            <person name="Ball S.G."/>
            <person name="Gile G.H."/>
            <person name="Hirakawa Y."/>
            <person name="Hopkins J.F."/>
            <person name="Rensing S.A."/>
            <person name="Schmutz J."/>
            <person name="Symeonidi A."/>
            <person name="Elias M."/>
            <person name="Eveleigh R.J."/>
            <person name="Herman E.K."/>
            <person name="Klute M.J."/>
            <person name="Nakayama T."/>
            <person name="Obornik M."/>
            <person name="Reyes-Prieto A."/>
            <person name="Armbrust E.V."/>
            <person name="Aves S.J."/>
            <person name="Beiko R.G."/>
            <person name="Coutinho P."/>
            <person name="Dacks J.B."/>
            <person name="Durnford D.G."/>
            <person name="Fast N.M."/>
            <person name="Green B.R."/>
            <person name="Grisdale C."/>
            <person name="Hempe F."/>
            <person name="Henrissat B."/>
            <person name="Hoppner M.P."/>
            <person name="Ishida K.-I."/>
            <person name="Kim E."/>
            <person name="Koreny L."/>
            <person name="Kroth P.G."/>
            <person name="Liu Y."/>
            <person name="Malik S.-B."/>
            <person name="Maier U.G."/>
            <person name="McRose D."/>
            <person name="Mock T."/>
            <person name="Neilson J.A."/>
            <person name="Onodera N.T."/>
            <person name="Poole A.M."/>
            <person name="Pritham E.J."/>
            <person name="Richards T.A."/>
            <person name="Rocap G."/>
            <person name="Roy S.W."/>
            <person name="Sarai C."/>
            <person name="Schaack S."/>
            <person name="Shirato S."/>
            <person name="Slamovits C.H."/>
            <person name="Spencer D.F."/>
            <person name="Suzuki S."/>
            <person name="Worden A.Z."/>
            <person name="Zauner S."/>
            <person name="Barry K."/>
            <person name="Bell C."/>
            <person name="Bharti A.K."/>
            <person name="Crow J.A."/>
            <person name="Grimwood J."/>
            <person name="Kramer R."/>
            <person name="Lindquist E."/>
            <person name="Lucas S."/>
            <person name="Salamov A."/>
            <person name="McFadden G.I."/>
            <person name="Lane C.E."/>
            <person name="Keeling P.J."/>
            <person name="Gray M.W."/>
            <person name="Grigoriev I.V."/>
            <person name="Archibald J.M."/>
        </authorList>
    </citation>
    <scope>NUCLEOTIDE SEQUENCE</scope>
    <source>
        <strain evidence="10">CCMP2712</strain>
    </source>
</reference>
<evidence type="ECO:0000256" key="3">
    <source>
        <dbReference type="ARBA" id="ARBA00004613"/>
    </source>
</evidence>
<protein>
    <recommendedName>
        <fullName evidence="11">Right handed beta helix domain-containing protein</fullName>
    </recommendedName>
</protein>
<evidence type="ECO:0000313" key="10">
    <source>
        <dbReference type="Proteomes" id="UP000011087"/>
    </source>
</evidence>
<dbReference type="AlphaFoldDB" id="L1J7L7"/>
<dbReference type="Proteomes" id="UP000011087">
    <property type="component" value="Unassembled WGS sequence"/>
</dbReference>
<evidence type="ECO:0000256" key="4">
    <source>
        <dbReference type="ARBA" id="ARBA00022525"/>
    </source>
</evidence>
<proteinExistence type="predicted"/>
<keyword evidence="5" id="KW-0732">Signal</keyword>
<evidence type="ECO:0000256" key="6">
    <source>
        <dbReference type="ARBA" id="ARBA00023136"/>
    </source>
</evidence>
<keyword evidence="10" id="KW-1185">Reference proteome</keyword>
<dbReference type="EnsemblProtists" id="EKX44080">
    <property type="protein sequence ID" value="EKX44080"/>
    <property type="gene ID" value="GUITHDRAFT_153046"/>
</dbReference>
<comment type="subcellular location">
    <subcellularLocation>
        <location evidence="1">Cell envelope</location>
    </subcellularLocation>
    <subcellularLocation>
        <location evidence="2">Cell outer membrane</location>
    </subcellularLocation>
    <subcellularLocation>
        <location evidence="3">Secreted</location>
    </subcellularLocation>
</comment>
<sequence length="72" mass="7650">MKDGRALFVRCNFTDNTASSGGAVYSRGGEAHFQSCRFERNTAQLNGGAVTLNGGQLSFRSCVFSGNVAINK</sequence>
<evidence type="ECO:0000313" key="8">
    <source>
        <dbReference type="EMBL" id="EKX44080.1"/>
    </source>
</evidence>
<organism evidence="8">
    <name type="scientific">Guillardia theta (strain CCMP2712)</name>
    <name type="common">Cryptophyte</name>
    <dbReference type="NCBI Taxonomy" id="905079"/>
    <lineage>
        <taxon>Eukaryota</taxon>
        <taxon>Cryptophyceae</taxon>
        <taxon>Pyrenomonadales</taxon>
        <taxon>Geminigeraceae</taxon>
        <taxon>Guillardia</taxon>
    </lineage>
</organism>
<dbReference type="Pfam" id="PF02415">
    <property type="entry name" value="Chlam_PMP"/>
    <property type="match status" value="1"/>
</dbReference>
<evidence type="ECO:0000256" key="5">
    <source>
        <dbReference type="ARBA" id="ARBA00022729"/>
    </source>
</evidence>
<keyword evidence="6" id="KW-0472">Membrane</keyword>
<dbReference type="RefSeq" id="XP_005831060.1">
    <property type="nucleotide sequence ID" value="XM_005831003.1"/>
</dbReference>
<accession>L1J7L7</accession>
<dbReference type="GO" id="GO:0005576">
    <property type="term" value="C:extracellular region"/>
    <property type="evidence" value="ECO:0007669"/>
    <property type="project" value="UniProtKB-SubCell"/>
</dbReference>
<name>L1J7L7_GUITC</name>
<evidence type="ECO:0000313" key="9">
    <source>
        <dbReference type="EnsemblProtists" id="EKX44080"/>
    </source>
</evidence>
<keyword evidence="4" id="KW-0964">Secreted</keyword>
<reference evidence="9" key="3">
    <citation type="submission" date="2016-03" db="UniProtKB">
        <authorList>
            <consortium name="EnsemblProtists"/>
        </authorList>
    </citation>
    <scope>IDENTIFICATION</scope>
</reference>
<evidence type="ECO:0008006" key="11">
    <source>
        <dbReference type="Google" id="ProtNLM"/>
    </source>
</evidence>
<evidence type="ECO:0000256" key="2">
    <source>
        <dbReference type="ARBA" id="ARBA00004442"/>
    </source>
</evidence>
<evidence type="ECO:0000256" key="1">
    <source>
        <dbReference type="ARBA" id="ARBA00004196"/>
    </source>
</evidence>
<dbReference type="GeneID" id="17300834"/>
<dbReference type="KEGG" id="gtt:GUITHDRAFT_153046"/>
<dbReference type="OrthoDB" id="439917at2759"/>
<dbReference type="InterPro" id="IPR011050">
    <property type="entry name" value="Pectin_lyase_fold/virulence"/>
</dbReference>
<dbReference type="InterPro" id="IPR003368">
    <property type="entry name" value="POMP_repeat"/>
</dbReference>
<evidence type="ECO:0000256" key="7">
    <source>
        <dbReference type="ARBA" id="ARBA00023237"/>
    </source>
</evidence>